<feature type="compositionally biased region" description="Polar residues" evidence="1">
    <location>
        <begin position="606"/>
        <end position="617"/>
    </location>
</feature>
<dbReference type="Proteomes" id="UP001283361">
    <property type="component" value="Unassembled WGS sequence"/>
</dbReference>
<proteinExistence type="predicted"/>
<organism evidence="3 4">
    <name type="scientific">Elysia crispata</name>
    <name type="common">lettuce slug</name>
    <dbReference type="NCBI Taxonomy" id="231223"/>
    <lineage>
        <taxon>Eukaryota</taxon>
        <taxon>Metazoa</taxon>
        <taxon>Spiralia</taxon>
        <taxon>Lophotrochozoa</taxon>
        <taxon>Mollusca</taxon>
        <taxon>Gastropoda</taxon>
        <taxon>Heterobranchia</taxon>
        <taxon>Euthyneura</taxon>
        <taxon>Panpulmonata</taxon>
        <taxon>Sacoglossa</taxon>
        <taxon>Placobranchoidea</taxon>
        <taxon>Plakobranchidae</taxon>
        <taxon>Elysia</taxon>
    </lineage>
</organism>
<evidence type="ECO:0000256" key="1">
    <source>
        <dbReference type="SAM" id="MobiDB-lite"/>
    </source>
</evidence>
<feature type="region of interest" description="Disordered" evidence="1">
    <location>
        <begin position="143"/>
        <end position="216"/>
    </location>
</feature>
<evidence type="ECO:0000256" key="2">
    <source>
        <dbReference type="SAM" id="SignalP"/>
    </source>
</evidence>
<feature type="region of interest" description="Disordered" evidence="1">
    <location>
        <begin position="713"/>
        <end position="742"/>
    </location>
</feature>
<protein>
    <submittedName>
        <fullName evidence="3">Uncharacterized protein</fullName>
    </submittedName>
</protein>
<comment type="caution">
    <text evidence="3">The sequence shown here is derived from an EMBL/GenBank/DDBJ whole genome shotgun (WGS) entry which is preliminary data.</text>
</comment>
<feature type="compositionally biased region" description="Basic and acidic residues" evidence="1">
    <location>
        <begin position="591"/>
        <end position="605"/>
    </location>
</feature>
<name>A0AAE1A8T4_9GAST</name>
<feature type="region of interest" description="Disordered" evidence="1">
    <location>
        <begin position="566"/>
        <end position="680"/>
    </location>
</feature>
<keyword evidence="2" id="KW-0732">Signal</keyword>
<dbReference type="EMBL" id="JAWDGP010002489">
    <property type="protein sequence ID" value="KAK3782751.1"/>
    <property type="molecule type" value="Genomic_DNA"/>
</dbReference>
<dbReference type="AlphaFoldDB" id="A0AAE1A8T4"/>
<reference evidence="3" key="1">
    <citation type="journal article" date="2023" name="G3 (Bethesda)">
        <title>A reference genome for the long-term kleptoplast-retaining sea slug Elysia crispata morphotype clarki.</title>
        <authorList>
            <person name="Eastman K.E."/>
            <person name="Pendleton A.L."/>
            <person name="Shaikh M.A."/>
            <person name="Suttiyut T."/>
            <person name="Ogas R."/>
            <person name="Tomko P."/>
            <person name="Gavelis G."/>
            <person name="Widhalm J.R."/>
            <person name="Wisecaver J.H."/>
        </authorList>
    </citation>
    <scope>NUCLEOTIDE SEQUENCE</scope>
    <source>
        <strain evidence="3">ECLA1</strain>
    </source>
</reference>
<gene>
    <name evidence="3" type="ORF">RRG08_037750</name>
</gene>
<evidence type="ECO:0000313" key="3">
    <source>
        <dbReference type="EMBL" id="KAK3782751.1"/>
    </source>
</evidence>
<feature type="signal peptide" evidence="2">
    <location>
        <begin position="1"/>
        <end position="16"/>
    </location>
</feature>
<evidence type="ECO:0000313" key="4">
    <source>
        <dbReference type="Proteomes" id="UP001283361"/>
    </source>
</evidence>
<feature type="compositionally biased region" description="Polar residues" evidence="1">
    <location>
        <begin position="731"/>
        <end position="742"/>
    </location>
</feature>
<accession>A0AAE1A8T4</accession>
<feature type="compositionally biased region" description="Basic and acidic residues" evidence="1">
    <location>
        <begin position="654"/>
        <end position="667"/>
    </location>
</feature>
<keyword evidence="4" id="KW-1185">Reference proteome</keyword>
<feature type="chain" id="PRO_5042087234" evidence="2">
    <location>
        <begin position="17"/>
        <end position="866"/>
    </location>
</feature>
<feature type="region of interest" description="Disordered" evidence="1">
    <location>
        <begin position="96"/>
        <end position="115"/>
    </location>
</feature>
<feature type="compositionally biased region" description="Basic and acidic residues" evidence="1">
    <location>
        <begin position="191"/>
        <end position="203"/>
    </location>
</feature>
<feature type="compositionally biased region" description="Basic and acidic residues" evidence="1">
    <location>
        <begin position="713"/>
        <end position="730"/>
    </location>
</feature>
<feature type="compositionally biased region" description="Low complexity" evidence="1">
    <location>
        <begin position="143"/>
        <end position="160"/>
    </location>
</feature>
<sequence>MRVLAVLSLLVTACLAGDLGRDNTGIIGTGAAGEKLGGNFIDQVFGGSSGGSYGGSSQFGVGLGDFGGSRKDIFGGNKIGSSRAVGGGNVFRGGGFGTAQAPSGQLGGGGDFQRGTIESSIVDQQQARTDRRDDLFVRDAVQQEQGAARQDQQRRQAAAQEAERDSNNLQQESRGQEKRDKYQQQSGRWNLDTRRQNDQESRRASGLGSDGEIGRSDLVANDGAKALGVRKTAFTNGNLGFENIDYNFDKDFDQAANERGGYKEVTGRDNNNVQIYTEKQRDHRLANKDNEAFRRADDHNRRVNNQDFRQNALQRLGRKSQYGNADKLQDAAAKKAEDFKTFFDKRDDRIWNTDRARDAAYRGAKDVASKKGLHNKDAIARAAGAKGVEDNKYYGGAETGKGPSAGAGIGVVGGYGNTGGYAHPGGAYGRGGGVPRGGYNVGYNTDGIVDVKPVGTADFDGKVGLQGAATGSVAALGAPGGGNVRGRLEKSGGDIVNAYRENAIQGDLANQVSNSAAEARANAANQYKRDKGLQDSIQADLSNQGRWANQREGFRDARQQGYNGDNAEAEKAGEAVDNAFSDSSSGSNLDAADRKYNQAKLDRINQKSNKVDSTQNIHSKKQFYHDKNQGGFNNEGLNYNRKRGNNDFGAQEAAQKEASTKFSDLHKNSKNSRSQRRFDDFDGRQISNGEALFKQHSANNGEADTYARARDNAKAHANGFDKARSRKEFDTFNQGNSQQNSRLWDRANRDFNSRYHGNNLGRRTDAAFLFGSNGARGSSSPNIGYSTSAANNLGSPQFGSSSLGLDGGFYTSSNSIPTGFSKSGGKVGSGGSGAIYGIGSGGLSKSGGGIGKNVLNAGNSQFGQYW</sequence>